<evidence type="ECO:0000259" key="2">
    <source>
        <dbReference type="Pfam" id="PF00005"/>
    </source>
</evidence>
<comment type="caution">
    <text evidence="3">The sequence shown here is derived from an EMBL/GenBank/DDBJ whole genome shotgun (WGS) entry which is preliminary data.</text>
</comment>
<name>A0A9W6U5Z6_9STRA</name>
<feature type="domain" description="ABC transporter" evidence="2">
    <location>
        <begin position="47"/>
        <end position="149"/>
    </location>
</feature>
<protein>
    <submittedName>
        <fullName evidence="3">Unnamed protein product</fullName>
    </submittedName>
</protein>
<evidence type="ECO:0000313" key="4">
    <source>
        <dbReference type="Proteomes" id="UP001165083"/>
    </source>
</evidence>
<dbReference type="GO" id="GO:0016020">
    <property type="term" value="C:membrane"/>
    <property type="evidence" value="ECO:0007669"/>
    <property type="project" value="UniProtKB-SubCell"/>
</dbReference>
<dbReference type="Gene3D" id="3.40.50.300">
    <property type="entry name" value="P-loop containing nucleotide triphosphate hydrolases"/>
    <property type="match status" value="1"/>
</dbReference>
<organism evidence="3 4">
    <name type="scientific">Phytophthora lilii</name>
    <dbReference type="NCBI Taxonomy" id="2077276"/>
    <lineage>
        <taxon>Eukaryota</taxon>
        <taxon>Sar</taxon>
        <taxon>Stramenopiles</taxon>
        <taxon>Oomycota</taxon>
        <taxon>Peronosporomycetes</taxon>
        <taxon>Peronosporales</taxon>
        <taxon>Peronosporaceae</taxon>
        <taxon>Phytophthora</taxon>
    </lineage>
</organism>
<dbReference type="AlphaFoldDB" id="A0A9W6U5Z6"/>
<evidence type="ECO:0000256" key="1">
    <source>
        <dbReference type="ARBA" id="ARBA00022448"/>
    </source>
</evidence>
<reference evidence="3" key="1">
    <citation type="submission" date="2023-04" db="EMBL/GenBank/DDBJ databases">
        <title>Phytophthora lilii NBRC 32176.</title>
        <authorList>
            <person name="Ichikawa N."/>
            <person name="Sato H."/>
            <person name="Tonouchi N."/>
        </authorList>
    </citation>
    <scope>NUCLEOTIDE SEQUENCE</scope>
    <source>
        <strain evidence="3">NBRC 32176</strain>
    </source>
</reference>
<evidence type="ECO:0000313" key="3">
    <source>
        <dbReference type="EMBL" id="GMF26668.1"/>
    </source>
</evidence>
<dbReference type="Proteomes" id="UP001165083">
    <property type="component" value="Unassembled WGS sequence"/>
</dbReference>
<dbReference type="GO" id="GO:0140359">
    <property type="term" value="F:ABC-type transporter activity"/>
    <property type="evidence" value="ECO:0007669"/>
    <property type="project" value="InterPro"/>
</dbReference>
<dbReference type="Pfam" id="PF00005">
    <property type="entry name" value="ABC_tran"/>
    <property type="match status" value="1"/>
</dbReference>
<sequence>MAPEYDVCIYKGFDYCAHVGSTFGNLPRSLVLRSHARGKKGEDIDLLQGVSGIAKPGTMTALMGSSGAGKTTLMDVIAGRKTGGKIRGKILLNGYPANDLAIRRCTGYCEQMDIHSESATIREALVFSAMLRQSASIPASEKVESVEECIALLELGPGLVFVSTLFLGIIGFNSGMPVVSEERAAFYRERAAETYHALWYFILRALWSRSHTFWSPASAFQSFSFRVSALLGLEHSSAIGL</sequence>
<accession>A0A9W6U5Z6</accession>
<keyword evidence="4" id="KW-1185">Reference proteome</keyword>
<keyword evidence="1" id="KW-0813">Transport</keyword>
<dbReference type="InterPro" id="IPR003439">
    <property type="entry name" value="ABC_transporter-like_ATP-bd"/>
</dbReference>
<dbReference type="OrthoDB" id="79193at2759"/>
<dbReference type="GO" id="GO:0016887">
    <property type="term" value="F:ATP hydrolysis activity"/>
    <property type="evidence" value="ECO:0007669"/>
    <property type="project" value="InterPro"/>
</dbReference>
<proteinExistence type="predicted"/>
<dbReference type="PANTHER" id="PTHR19241">
    <property type="entry name" value="ATP-BINDING CASSETTE TRANSPORTER"/>
    <property type="match status" value="1"/>
</dbReference>
<dbReference type="InterPro" id="IPR027417">
    <property type="entry name" value="P-loop_NTPase"/>
</dbReference>
<gene>
    <name evidence="3" type="ORF">Plil01_001110100</name>
</gene>
<dbReference type="EMBL" id="BSXW01000620">
    <property type="protein sequence ID" value="GMF26668.1"/>
    <property type="molecule type" value="Genomic_DNA"/>
</dbReference>
<dbReference type="SUPFAM" id="SSF52540">
    <property type="entry name" value="P-loop containing nucleoside triphosphate hydrolases"/>
    <property type="match status" value="1"/>
</dbReference>
<dbReference type="GO" id="GO:0005524">
    <property type="term" value="F:ATP binding"/>
    <property type="evidence" value="ECO:0007669"/>
    <property type="project" value="InterPro"/>
</dbReference>